<dbReference type="STRING" id="1109412.BN1221_04614c"/>
<protein>
    <submittedName>
        <fullName evidence="1">Uncharacterized protein</fullName>
    </submittedName>
</protein>
<evidence type="ECO:0000313" key="1">
    <source>
        <dbReference type="EMBL" id="CPR20964.1"/>
    </source>
</evidence>
<organism evidence="1 2">
    <name type="scientific">Brenneria goodwinii</name>
    <dbReference type="NCBI Taxonomy" id="1109412"/>
    <lineage>
        <taxon>Bacteria</taxon>
        <taxon>Pseudomonadati</taxon>
        <taxon>Pseudomonadota</taxon>
        <taxon>Gammaproteobacteria</taxon>
        <taxon>Enterobacterales</taxon>
        <taxon>Pectobacteriaceae</taxon>
        <taxon>Brenneria</taxon>
    </lineage>
</organism>
<proteinExistence type="predicted"/>
<accession>A0A0G4K1R0</accession>
<name>A0A0G4K1R0_9GAMM</name>
<sequence length="39" mass="4484">MEILRISSRVRWVVDVMFSNALGGEYHQKTGLECNTELT</sequence>
<evidence type="ECO:0000313" key="2">
    <source>
        <dbReference type="Proteomes" id="UP000044377"/>
    </source>
</evidence>
<keyword evidence="2" id="KW-1185">Reference proteome</keyword>
<reference evidence="2" key="1">
    <citation type="submission" date="2015-01" db="EMBL/GenBank/DDBJ databases">
        <authorList>
            <person name="Paterson Steve"/>
        </authorList>
    </citation>
    <scope>NUCLEOTIDE SEQUENCE [LARGE SCALE GENOMIC DNA]</scope>
    <source>
        <strain evidence="2">OBR1</strain>
    </source>
</reference>
<dbReference type="AlphaFoldDB" id="A0A0G4K1R0"/>
<dbReference type="Proteomes" id="UP000044377">
    <property type="component" value="Unassembled WGS sequence"/>
</dbReference>
<dbReference type="EMBL" id="CGIG01000001">
    <property type="protein sequence ID" value="CPR20964.1"/>
    <property type="molecule type" value="Genomic_DNA"/>
</dbReference>
<gene>
    <name evidence="1" type="ORF">BN1221_04614c</name>
</gene>